<keyword evidence="2" id="KW-1133">Transmembrane helix</keyword>
<name>A0ABP8ANW6_9MICO</name>
<feature type="transmembrane region" description="Helical" evidence="2">
    <location>
        <begin position="37"/>
        <end position="58"/>
    </location>
</feature>
<evidence type="ECO:0000313" key="3">
    <source>
        <dbReference type="EMBL" id="GAA4187082.1"/>
    </source>
</evidence>
<keyword evidence="4" id="KW-1185">Reference proteome</keyword>
<evidence type="ECO:0000256" key="1">
    <source>
        <dbReference type="SAM" id="MobiDB-lite"/>
    </source>
</evidence>
<proteinExistence type="predicted"/>
<keyword evidence="2" id="KW-0812">Transmembrane</keyword>
<dbReference type="EMBL" id="BAABBX010000009">
    <property type="protein sequence ID" value="GAA4187082.1"/>
    <property type="molecule type" value="Genomic_DNA"/>
</dbReference>
<organism evidence="3 4">
    <name type="scientific">Gryllotalpicola kribbensis</name>
    <dbReference type="NCBI Taxonomy" id="993084"/>
    <lineage>
        <taxon>Bacteria</taxon>
        <taxon>Bacillati</taxon>
        <taxon>Actinomycetota</taxon>
        <taxon>Actinomycetes</taxon>
        <taxon>Micrococcales</taxon>
        <taxon>Microbacteriaceae</taxon>
        <taxon>Gryllotalpicola</taxon>
    </lineage>
</organism>
<gene>
    <name evidence="3" type="ORF">GCM10022288_11560</name>
</gene>
<dbReference type="RefSeq" id="WP_344774771.1">
    <property type="nucleotide sequence ID" value="NZ_BAABBX010000009.1"/>
</dbReference>
<evidence type="ECO:0008006" key="5">
    <source>
        <dbReference type="Google" id="ProtNLM"/>
    </source>
</evidence>
<protein>
    <recommendedName>
        <fullName evidence="5">DUF2516 family protein</fullName>
    </recommendedName>
</protein>
<evidence type="ECO:0000313" key="4">
    <source>
        <dbReference type="Proteomes" id="UP001500213"/>
    </source>
</evidence>
<evidence type="ECO:0000256" key="2">
    <source>
        <dbReference type="SAM" id="Phobius"/>
    </source>
</evidence>
<sequence>MSAHAAEILAAVLPALLIAGLLSPQFADYGKSRMVRWIGFAYVILVVAAEAVCLFSVVAEIPLGSVLSKIVFAGTFAALVGIALAAFFWAASQRKADAVSSAAQDDRPETNARGYSAARYANAMRGRRGTRSTLTRQPRWARGAGK</sequence>
<accession>A0ABP8ANW6</accession>
<feature type="region of interest" description="Disordered" evidence="1">
    <location>
        <begin position="99"/>
        <end position="146"/>
    </location>
</feature>
<reference evidence="4" key="1">
    <citation type="journal article" date="2019" name="Int. J. Syst. Evol. Microbiol.">
        <title>The Global Catalogue of Microorganisms (GCM) 10K type strain sequencing project: providing services to taxonomists for standard genome sequencing and annotation.</title>
        <authorList>
            <consortium name="The Broad Institute Genomics Platform"/>
            <consortium name="The Broad Institute Genome Sequencing Center for Infectious Disease"/>
            <person name="Wu L."/>
            <person name="Ma J."/>
        </authorList>
    </citation>
    <scope>NUCLEOTIDE SEQUENCE [LARGE SCALE GENOMIC DNA]</scope>
    <source>
        <strain evidence="4">JCM 17593</strain>
    </source>
</reference>
<comment type="caution">
    <text evidence="3">The sequence shown here is derived from an EMBL/GenBank/DDBJ whole genome shotgun (WGS) entry which is preliminary data.</text>
</comment>
<keyword evidence="2" id="KW-0472">Membrane</keyword>
<dbReference type="Proteomes" id="UP001500213">
    <property type="component" value="Unassembled WGS sequence"/>
</dbReference>
<feature type="transmembrane region" description="Helical" evidence="2">
    <location>
        <begin position="70"/>
        <end position="91"/>
    </location>
</feature>